<dbReference type="OrthoDB" id="2747330at2759"/>
<comment type="caution">
    <text evidence="9">The sequence shown here is derived from an EMBL/GenBank/DDBJ whole genome shotgun (WGS) entry which is preliminary data.</text>
</comment>
<dbReference type="Proteomes" id="UP000652761">
    <property type="component" value="Unassembled WGS sequence"/>
</dbReference>
<evidence type="ECO:0000256" key="7">
    <source>
        <dbReference type="SAM" id="SignalP"/>
    </source>
</evidence>
<evidence type="ECO:0000256" key="6">
    <source>
        <dbReference type="PIRSR" id="PIRSR601461-1"/>
    </source>
</evidence>
<feature type="active site" evidence="6">
    <location>
        <position position="117"/>
    </location>
</feature>
<feature type="chain" id="PRO_5032389700" description="Peptidase A1 domain-containing protein" evidence="7">
    <location>
        <begin position="34"/>
        <end position="494"/>
    </location>
</feature>
<organism evidence="9 10">
    <name type="scientific">Colocasia esculenta</name>
    <name type="common">Wild taro</name>
    <name type="synonym">Arum esculentum</name>
    <dbReference type="NCBI Taxonomy" id="4460"/>
    <lineage>
        <taxon>Eukaryota</taxon>
        <taxon>Viridiplantae</taxon>
        <taxon>Streptophyta</taxon>
        <taxon>Embryophyta</taxon>
        <taxon>Tracheophyta</taxon>
        <taxon>Spermatophyta</taxon>
        <taxon>Magnoliopsida</taxon>
        <taxon>Liliopsida</taxon>
        <taxon>Araceae</taxon>
        <taxon>Aroideae</taxon>
        <taxon>Colocasieae</taxon>
        <taxon>Colocasia</taxon>
    </lineage>
</organism>
<dbReference type="CDD" id="cd05476">
    <property type="entry name" value="pepsin_A_like_plant"/>
    <property type="match status" value="1"/>
</dbReference>
<dbReference type="SUPFAM" id="SSF50630">
    <property type="entry name" value="Acid proteases"/>
    <property type="match status" value="1"/>
</dbReference>
<feature type="active site" evidence="6">
    <location>
        <position position="354"/>
    </location>
</feature>
<keyword evidence="3" id="KW-0064">Aspartyl protease</keyword>
<keyword evidence="4" id="KW-0378">Hydrolase</keyword>
<evidence type="ECO:0000256" key="5">
    <source>
        <dbReference type="ARBA" id="ARBA00023180"/>
    </source>
</evidence>
<evidence type="ECO:0000313" key="9">
    <source>
        <dbReference type="EMBL" id="MQL82524.1"/>
    </source>
</evidence>
<dbReference type="InterPro" id="IPR034161">
    <property type="entry name" value="Pepsin-like_plant"/>
</dbReference>
<dbReference type="InterPro" id="IPR051708">
    <property type="entry name" value="Plant_Aspart_Prot_A1"/>
</dbReference>
<reference evidence="9" key="1">
    <citation type="submission" date="2017-07" db="EMBL/GenBank/DDBJ databases">
        <title>Taro Niue Genome Assembly and Annotation.</title>
        <authorList>
            <person name="Atibalentja N."/>
            <person name="Keating K."/>
            <person name="Fields C.J."/>
        </authorList>
    </citation>
    <scope>NUCLEOTIDE SEQUENCE</scope>
    <source>
        <strain evidence="9">Niue_2</strain>
        <tissue evidence="9">Leaf</tissue>
    </source>
</reference>
<evidence type="ECO:0000256" key="4">
    <source>
        <dbReference type="ARBA" id="ARBA00022801"/>
    </source>
</evidence>
<dbReference type="Pfam" id="PF14541">
    <property type="entry name" value="TAXi_C"/>
    <property type="match status" value="1"/>
</dbReference>
<dbReference type="PANTHER" id="PTHR47967:SF46">
    <property type="entry name" value="ASPARTIC PROTEINASE NEPENTHESIN-1"/>
    <property type="match status" value="1"/>
</dbReference>
<proteinExistence type="inferred from homology"/>
<evidence type="ECO:0000256" key="2">
    <source>
        <dbReference type="ARBA" id="ARBA00022670"/>
    </source>
</evidence>
<keyword evidence="5" id="KW-0325">Glycoprotein</keyword>
<evidence type="ECO:0000259" key="8">
    <source>
        <dbReference type="PROSITE" id="PS51767"/>
    </source>
</evidence>
<feature type="domain" description="Peptidase A1" evidence="8">
    <location>
        <begin position="99"/>
        <end position="488"/>
    </location>
</feature>
<gene>
    <name evidence="9" type="ORF">Taro_014996</name>
</gene>
<protein>
    <recommendedName>
        <fullName evidence="8">Peptidase A1 domain-containing protein</fullName>
    </recommendedName>
</protein>
<dbReference type="InterPro" id="IPR021109">
    <property type="entry name" value="Peptidase_aspartic_dom_sf"/>
</dbReference>
<name>A0A843UKW2_COLES</name>
<dbReference type="FunFam" id="2.40.70.10:FF:000033">
    <property type="entry name" value="Aspartyl protease family protein"/>
    <property type="match status" value="1"/>
</dbReference>
<dbReference type="PANTHER" id="PTHR47967">
    <property type="entry name" value="OS07G0603500 PROTEIN-RELATED"/>
    <property type="match status" value="1"/>
</dbReference>
<keyword evidence="7" id="KW-0732">Signal</keyword>
<feature type="signal peptide" evidence="7">
    <location>
        <begin position="1"/>
        <end position="33"/>
    </location>
</feature>
<dbReference type="EMBL" id="NMUH01000637">
    <property type="protein sequence ID" value="MQL82524.1"/>
    <property type="molecule type" value="Genomic_DNA"/>
</dbReference>
<dbReference type="PRINTS" id="PR00792">
    <property type="entry name" value="PEPSIN"/>
</dbReference>
<sequence>MAAAPALRVPLRPFVPVFLLFFVFSSGTSPCMGDGDYLKLRLLHPSPRPTPQQALVHDSHRLFVLFSLLSASAGGQAPEHPVGVAAPVISGASTGAGQYFVDFRVGTPAQKLLLVADTGSDLVWVRCSACRNCFHHPAGTAFLARHSFTFSPYHCYDRRCRLVPHPRPDPPCTRTRLHSPCRFRYVYADHSTSAGFFSRETATLNASSGRAIRLRNLSFGCGFNVSGPSITGPAAGGAHGVMGLGRGPISFPSQVGRRYGNTFSYCLMDYTLSPPPTSYLLIGDAKENRTTVRGKRGKTSSPPLSYTPLQTNPLSPTFYYIGVEGASVDGVDLPIDSAVWALDASTGSGGTVIDSGTTITFLPEPAYRQILAAMERRVRLPRVSVGGAGTGSGGAPATPEFDLCVNATSAGGDASAAPPPLPRLGLKLAGGAVLSPPPRNYFVDAAPGVRCLALQPVASPAGFGVIGNLMQQGFLFVFDRDRSRLGFSRTGCAV</sequence>
<evidence type="ECO:0000256" key="1">
    <source>
        <dbReference type="ARBA" id="ARBA00007447"/>
    </source>
</evidence>
<evidence type="ECO:0000313" key="10">
    <source>
        <dbReference type="Proteomes" id="UP000652761"/>
    </source>
</evidence>
<dbReference type="FunFam" id="2.40.70.10:FF:000215">
    <property type="entry name" value="Aspartyl protease family protein 2"/>
    <property type="match status" value="1"/>
</dbReference>
<keyword evidence="10" id="KW-1185">Reference proteome</keyword>
<dbReference type="PROSITE" id="PS51767">
    <property type="entry name" value="PEPTIDASE_A1"/>
    <property type="match status" value="1"/>
</dbReference>
<dbReference type="InterPro" id="IPR032799">
    <property type="entry name" value="TAXi_C"/>
</dbReference>
<dbReference type="InterPro" id="IPR033121">
    <property type="entry name" value="PEPTIDASE_A1"/>
</dbReference>
<dbReference type="GO" id="GO:0006508">
    <property type="term" value="P:proteolysis"/>
    <property type="evidence" value="ECO:0007669"/>
    <property type="project" value="UniProtKB-KW"/>
</dbReference>
<dbReference type="Gene3D" id="2.40.70.10">
    <property type="entry name" value="Acid Proteases"/>
    <property type="match status" value="2"/>
</dbReference>
<dbReference type="InterPro" id="IPR001461">
    <property type="entry name" value="Aspartic_peptidase_A1"/>
</dbReference>
<comment type="similarity">
    <text evidence="1">Belongs to the peptidase A1 family.</text>
</comment>
<evidence type="ECO:0000256" key="3">
    <source>
        <dbReference type="ARBA" id="ARBA00022750"/>
    </source>
</evidence>
<dbReference type="AlphaFoldDB" id="A0A843UKW2"/>
<accession>A0A843UKW2</accession>
<dbReference type="Pfam" id="PF14543">
    <property type="entry name" value="TAXi_N"/>
    <property type="match status" value="1"/>
</dbReference>
<dbReference type="InterPro" id="IPR032861">
    <property type="entry name" value="TAXi_N"/>
</dbReference>
<keyword evidence="2" id="KW-0645">Protease</keyword>
<dbReference type="GO" id="GO:0004190">
    <property type="term" value="F:aspartic-type endopeptidase activity"/>
    <property type="evidence" value="ECO:0007669"/>
    <property type="project" value="UniProtKB-KW"/>
</dbReference>